<dbReference type="RefSeq" id="XP_033384534.1">
    <property type="nucleotide sequence ID" value="XM_033521761.1"/>
</dbReference>
<dbReference type="InterPro" id="IPR010730">
    <property type="entry name" value="HET"/>
</dbReference>
<dbReference type="OrthoDB" id="47007at2759"/>
<feature type="domain" description="Heterokaryon incompatibility" evidence="1">
    <location>
        <begin position="239"/>
        <end position="391"/>
    </location>
</feature>
<evidence type="ECO:0000313" key="3">
    <source>
        <dbReference type="Proteomes" id="UP000799778"/>
    </source>
</evidence>
<dbReference type="PANTHER" id="PTHR33112:SF16">
    <property type="entry name" value="HETEROKARYON INCOMPATIBILITY DOMAIN-CONTAINING PROTEIN"/>
    <property type="match status" value="1"/>
</dbReference>
<dbReference type="AlphaFoldDB" id="A0A6A5XS80"/>
<protein>
    <submittedName>
        <fullName evidence="2">HET-domain-containing protein</fullName>
    </submittedName>
</protein>
<evidence type="ECO:0000259" key="1">
    <source>
        <dbReference type="Pfam" id="PF06985"/>
    </source>
</evidence>
<name>A0A6A5XS80_9PLEO</name>
<sequence>MGLCSVCETIEFEHVPALPKHLDAGYSSPWKGLIRLSSNLYFAKARKNGEATEGEEELKKEAITQPLGVPFHKSFDELGVAAEHCSICSLVRRGVADCLAALEEAQKDSIYNYYKRRKQSSDPEGPMWLARRPDGSDGFIVICADGDYNAWLLAGIAFCVEEDDPLSKSLPGRIIQKDSRSEKSVARTLDWVSECNDHHTSPRCSFGDEELPKRVLDLGLNTSSDSIKLFETNGEVGKYTALSHMWGQHRHFITTKASIHAHKQNISISDLPATFQDAVNFTRRLGVRYLWIDSICICQDDGPDWERESARMAQIYTNAYLVLAATGSSSDSAGFFIERSPPEYTNFEYTWNGTKGTIYASLTSSDDSASEHSGESIDNDPLSKRGWALQERFLARRTLHSGSKQFAFECSQQYKSEDGFRGKSRFNELAAKDEDESESTYRGPTKWHNLLNDYYPRKLTKESDKLPAISGIVRAFSQKYNDEYVAGLWRSNLMEGLLWQAMGASTGNTSRPTEYRAPSWSWASMDGPFGNLGVGRDFLDPTARWIDVAEIGDCHVELKGENPYGEVTDGYITITAPLERLEASGEKERDWETVPHKRAFRAKTKNGLPFGAYCMFDTIDDDAAAKLELFALILVRRMTVKDEPDDRTYQAILITPVEGEEEGVYRRVGKWLPSYEDLGECDWMEDKTKRTTVKLI</sequence>
<proteinExistence type="predicted"/>
<evidence type="ECO:0000313" key="2">
    <source>
        <dbReference type="EMBL" id="KAF2016195.1"/>
    </source>
</evidence>
<keyword evidence="3" id="KW-1185">Reference proteome</keyword>
<dbReference type="EMBL" id="ML978069">
    <property type="protein sequence ID" value="KAF2016195.1"/>
    <property type="molecule type" value="Genomic_DNA"/>
</dbReference>
<dbReference type="Pfam" id="PF06985">
    <property type="entry name" value="HET"/>
    <property type="match status" value="1"/>
</dbReference>
<dbReference type="Proteomes" id="UP000799778">
    <property type="component" value="Unassembled WGS sequence"/>
</dbReference>
<reference evidence="2" key="1">
    <citation type="journal article" date="2020" name="Stud. Mycol.">
        <title>101 Dothideomycetes genomes: a test case for predicting lifestyles and emergence of pathogens.</title>
        <authorList>
            <person name="Haridas S."/>
            <person name="Albert R."/>
            <person name="Binder M."/>
            <person name="Bloem J."/>
            <person name="Labutti K."/>
            <person name="Salamov A."/>
            <person name="Andreopoulos B."/>
            <person name="Baker S."/>
            <person name="Barry K."/>
            <person name="Bills G."/>
            <person name="Bluhm B."/>
            <person name="Cannon C."/>
            <person name="Castanera R."/>
            <person name="Culley D."/>
            <person name="Daum C."/>
            <person name="Ezra D."/>
            <person name="Gonzalez J."/>
            <person name="Henrissat B."/>
            <person name="Kuo A."/>
            <person name="Liang C."/>
            <person name="Lipzen A."/>
            <person name="Lutzoni F."/>
            <person name="Magnuson J."/>
            <person name="Mondo S."/>
            <person name="Nolan M."/>
            <person name="Ohm R."/>
            <person name="Pangilinan J."/>
            <person name="Park H.-J."/>
            <person name="Ramirez L."/>
            <person name="Alfaro M."/>
            <person name="Sun H."/>
            <person name="Tritt A."/>
            <person name="Yoshinaga Y."/>
            <person name="Zwiers L.-H."/>
            <person name="Turgeon B."/>
            <person name="Goodwin S."/>
            <person name="Spatafora J."/>
            <person name="Crous P."/>
            <person name="Grigoriev I."/>
        </authorList>
    </citation>
    <scope>NUCLEOTIDE SEQUENCE</scope>
    <source>
        <strain evidence="2">CBS 175.79</strain>
    </source>
</reference>
<gene>
    <name evidence="2" type="ORF">BU24DRAFT_196411</name>
</gene>
<dbReference type="GeneID" id="54279158"/>
<accession>A0A6A5XS80</accession>
<dbReference type="PANTHER" id="PTHR33112">
    <property type="entry name" value="DOMAIN PROTEIN, PUTATIVE-RELATED"/>
    <property type="match status" value="1"/>
</dbReference>
<organism evidence="2 3">
    <name type="scientific">Aaosphaeria arxii CBS 175.79</name>
    <dbReference type="NCBI Taxonomy" id="1450172"/>
    <lineage>
        <taxon>Eukaryota</taxon>
        <taxon>Fungi</taxon>
        <taxon>Dikarya</taxon>
        <taxon>Ascomycota</taxon>
        <taxon>Pezizomycotina</taxon>
        <taxon>Dothideomycetes</taxon>
        <taxon>Pleosporomycetidae</taxon>
        <taxon>Pleosporales</taxon>
        <taxon>Pleosporales incertae sedis</taxon>
        <taxon>Aaosphaeria</taxon>
    </lineage>
</organism>